<dbReference type="AlphaFoldDB" id="A0AAD7J778"/>
<reference evidence="2" key="1">
    <citation type="submission" date="2023-03" db="EMBL/GenBank/DDBJ databases">
        <title>Massive genome expansion in bonnet fungi (Mycena s.s.) driven by repeated elements and novel gene families across ecological guilds.</title>
        <authorList>
            <consortium name="Lawrence Berkeley National Laboratory"/>
            <person name="Harder C.B."/>
            <person name="Miyauchi S."/>
            <person name="Viragh M."/>
            <person name="Kuo A."/>
            <person name="Thoen E."/>
            <person name="Andreopoulos B."/>
            <person name="Lu D."/>
            <person name="Skrede I."/>
            <person name="Drula E."/>
            <person name="Henrissat B."/>
            <person name="Morin E."/>
            <person name="Kohler A."/>
            <person name="Barry K."/>
            <person name="LaButti K."/>
            <person name="Morin E."/>
            <person name="Salamov A."/>
            <person name="Lipzen A."/>
            <person name="Mereny Z."/>
            <person name="Hegedus B."/>
            <person name="Baldrian P."/>
            <person name="Stursova M."/>
            <person name="Weitz H."/>
            <person name="Taylor A."/>
            <person name="Grigoriev I.V."/>
            <person name="Nagy L.G."/>
            <person name="Martin F."/>
            <person name="Kauserud H."/>
        </authorList>
    </citation>
    <scope>NUCLEOTIDE SEQUENCE</scope>
    <source>
        <strain evidence="2">CBHHK182m</strain>
    </source>
</reference>
<sequence length="273" mass="30453">MPPAEEISLCPACDSVFKRSALLPCPSRSAELLKILRTNSGHGDATAVRALISSLLAELPRYDKEIGRLDAIFETLTADRSALQKLYEQCVGVLDAPIRRLPKEVIVEIFRFCNEPTETCQDPIPPSLWAHEAQRELRRVAGGPLIALSQVCKHWRLITLGTPLLWSKITLDLRCWELPATSFAHQKMIRLLDRALDRSQQTPLDIEVSGIGQCHPQALERLALASPRWRSATFVVECDMLRHLSKVAGKLPLLETLRINALTENVATLLMVG</sequence>
<protein>
    <recommendedName>
        <fullName evidence="1">F-box domain-containing protein</fullName>
    </recommendedName>
</protein>
<accession>A0AAD7J778</accession>
<organism evidence="2 3">
    <name type="scientific">Mycena metata</name>
    <dbReference type="NCBI Taxonomy" id="1033252"/>
    <lineage>
        <taxon>Eukaryota</taxon>
        <taxon>Fungi</taxon>
        <taxon>Dikarya</taxon>
        <taxon>Basidiomycota</taxon>
        <taxon>Agaricomycotina</taxon>
        <taxon>Agaricomycetes</taxon>
        <taxon>Agaricomycetidae</taxon>
        <taxon>Agaricales</taxon>
        <taxon>Marasmiineae</taxon>
        <taxon>Mycenaceae</taxon>
        <taxon>Mycena</taxon>
    </lineage>
</organism>
<name>A0AAD7J778_9AGAR</name>
<comment type="caution">
    <text evidence="2">The sequence shown here is derived from an EMBL/GenBank/DDBJ whole genome shotgun (WGS) entry which is preliminary data.</text>
</comment>
<dbReference type="EMBL" id="JARKIB010000041">
    <property type="protein sequence ID" value="KAJ7758653.1"/>
    <property type="molecule type" value="Genomic_DNA"/>
</dbReference>
<dbReference type="InterPro" id="IPR036047">
    <property type="entry name" value="F-box-like_dom_sf"/>
</dbReference>
<dbReference type="InterPro" id="IPR001810">
    <property type="entry name" value="F-box_dom"/>
</dbReference>
<feature type="domain" description="F-box" evidence="1">
    <location>
        <begin position="98"/>
        <end position="171"/>
    </location>
</feature>
<dbReference type="Proteomes" id="UP001215598">
    <property type="component" value="Unassembled WGS sequence"/>
</dbReference>
<evidence type="ECO:0000313" key="3">
    <source>
        <dbReference type="Proteomes" id="UP001215598"/>
    </source>
</evidence>
<dbReference type="SUPFAM" id="SSF81383">
    <property type="entry name" value="F-box domain"/>
    <property type="match status" value="1"/>
</dbReference>
<keyword evidence="3" id="KW-1185">Reference proteome</keyword>
<proteinExistence type="predicted"/>
<evidence type="ECO:0000259" key="1">
    <source>
        <dbReference type="Pfam" id="PF12937"/>
    </source>
</evidence>
<gene>
    <name evidence="2" type="ORF">B0H16DRAFT_1370405</name>
</gene>
<dbReference type="Gene3D" id="1.20.1280.50">
    <property type="match status" value="1"/>
</dbReference>
<dbReference type="PANTHER" id="PTHR38926">
    <property type="entry name" value="F-BOX DOMAIN CONTAINING PROTEIN, EXPRESSED"/>
    <property type="match status" value="1"/>
</dbReference>
<dbReference type="PANTHER" id="PTHR38926:SF5">
    <property type="entry name" value="F-BOX AND LEUCINE-RICH REPEAT PROTEIN 6"/>
    <property type="match status" value="1"/>
</dbReference>
<feature type="non-terminal residue" evidence="2">
    <location>
        <position position="273"/>
    </location>
</feature>
<dbReference type="Pfam" id="PF12937">
    <property type="entry name" value="F-box-like"/>
    <property type="match status" value="1"/>
</dbReference>
<evidence type="ECO:0000313" key="2">
    <source>
        <dbReference type="EMBL" id="KAJ7758653.1"/>
    </source>
</evidence>